<accession>A0A0A9DLM6</accession>
<feature type="compositionally biased region" description="Basic and acidic residues" evidence="1">
    <location>
        <begin position="137"/>
        <end position="152"/>
    </location>
</feature>
<reference evidence="2" key="2">
    <citation type="journal article" date="2015" name="Data Brief">
        <title>Shoot transcriptome of the giant reed, Arundo donax.</title>
        <authorList>
            <person name="Barrero R.A."/>
            <person name="Guerrero F.D."/>
            <person name="Moolhuijzen P."/>
            <person name="Goolsby J.A."/>
            <person name="Tidwell J."/>
            <person name="Bellgard S.E."/>
            <person name="Bellgard M.I."/>
        </authorList>
    </citation>
    <scope>NUCLEOTIDE SEQUENCE</scope>
    <source>
        <tissue evidence="2">Shoot tissue taken approximately 20 cm above the soil surface</tissue>
    </source>
</reference>
<organism evidence="2">
    <name type="scientific">Arundo donax</name>
    <name type="common">Giant reed</name>
    <name type="synonym">Donax arundinaceus</name>
    <dbReference type="NCBI Taxonomy" id="35708"/>
    <lineage>
        <taxon>Eukaryota</taxon>
        <taxon>Viridiplantae</taxon>
        <taxon>Streptophyta</taxon>
        <taxon>Embryophyta</taxon>
        <taxon>Tracheophyta</taxon>
        <taxon>Spermatophyta</taxon>
        <taxon>Magnoliopsida</taxon>
        <taxon>Liliopsida</taxon>
        <taxon>Poales</taxon>
        <taxon>Poaceae</taxon>
        <taxon>PACMAD clade</taxon>
        <taxon>Arundinoideae</taxon>
        <taxon>Arundineae</taxon>
        <taxon>Arundo</taxon>
    </lineage>
</organism>
<reference evidence="2" key="1">
    <citation type="submission" date="2014-09" db="EMBL/GenBank/DDBJ databases">
        <authorList>
            <person name="Magalhaes I.L.F."/>
            <person name="Oliveira U."/>
            <person name="Santos F.R."/>
            <person name="Vidigal T.H.D.A."/>
            <person name="Brescovit A.D."/>
            <person name="Santos A.J."/>
        </authorList>
    </citation>
    <scope>NUCLEOTIDE SEQUENCE</scope>
    <source>
        <tissue evidence="2">Shoot tissue taken approximately 20 cm above the soil surface</tissue>
    </source>
</reference>
<name>A0A0A9DLM6_ARUDO</name>
<feature type="compositionally biased region" description="Low complexity" evidence="1">
    <location>
        <begin position="31"/>
        <end position="45"/>
    </location>
</feature>
<proteinExistence type="predicted"/>
<dbReference type="EMBL" id="GBRH01211330">
    <property type="protein sequence ID" value="JAD86565.1"/>
    <property type="molecule type" value="Transcribed_RNA"/>
</dbReference>
<feature type="region of interest" description="Disordered" evidence="1">
    <location>
        <begin position="1"/>
        <end position="185"/>
    </location>
</feature>
<feature type="compositionally biased region" description="Low complexity" evidence="1">
    <location>
        <begin position="62"/>
        <end position="93"/>
    </location>
</feature>
<protein>
    <submittedName>
        <fullName evidence="2">Uncharacterized protein</fullName>
    </submittedName>
</protein>
<evidence type="ECO:0000256" key="1">
    <source>
        <dbReference type="SAM" id="MobiDB-lite"/>
    </source>
</evidence>
<sequence>MDMQEAEQRMAPSSRGEGAQGRGGARGPTVGRGNRSSGRSSARGWNSRRRGAEAEVTRGRRACGLAARRQGARQRGAETAGAPGGAPSSSSRHGAADGRWCPRVEATAAVTGGGARSWMRRPVELPRPPRGTGRWNQDGRRGGHRIRADLRHGGGGPRRRRLFPSSGTRIQPDPRGRRLSNGGKM</sequence>
<dbReference type="AlphaFoldDB" id="A0A0A9DLM6"/>
<evidence type="ECO:0000313" key="2">
    <source>
        <dbReference type="EMBL" id="JAD86565.1"/>
    </source>
</evidence>